<name>A0A7J6E681_CANSA</name>
<evidence type="ECO:0000313" key="6">
    <source>
        <dbReference type="Proteomes" id="UP000583929"/>
    </source>
</evidence>
<dbReference type="GO" id="GO:0003677">
    <property type="term" value="F:DNA binding"/>
    <property type="evidence" value="ECO:0007669"/>
    <property type="project" value="UniProtKB-KW"/>
</dbReference>
<evidence type="ECO:0000259" key="2">
    <source>
        <dbReference type="Pfam" id="PF00705"/>
    </source>
</evidence>
<dbReference type="Proteomes" id="UP000525078">
    <property type="component" value="Unassembled WGS sequence"/>
</dbReference>
<dbReference type="InterPro" id="IPR000730">
    <property type="entry name" value="Pr_cel_nuc_antig"/>
</dbReference>
<dbReference type="SUPFAM" id="SSF55979">
    <property type="entry name" value="DNA clamp"/>
    <property type="match status" value="1"/>
</dbReference>
<organism evidence="3 6">
    <name type="scientific">Cannabis sativa</name>
    <name type="common">Hemp</name>
    <name type="synonym">Marijuana</name>
    <dbReference type="NCBI Taxonomy" id="3483"/>
    <lineage>
        <taxon>Eukaryota</taxon>
        <taxon>Viridiplantae</taxon>
        <taxon>Streptophyta</taxon>
        <taxon>Embryophyta</taxon>
        <taxon>Tracheophyta</taxon>
        <taxon>Spermatophyta</taxon>
        <taxon>Magnoliopsida</taxon>
        <taxon>eudicotyledons</taxon>
        <taxon>Gunneridae</taxon>
        <taxon>Pentapetalae</taxon>
        <taxon>rosids</taxon>
        <taxon>fabids</taxon>
        <taxon>Rosales</taxon>
        <taxon>Cannabaceae</taxon>
        <taxon>Cannabis</taxon>
    </lineage>
</organism>
<evidence type="ECO:0000256" key="1">
    <source>
        <dbReference type="ARBA" id="ARBA00023125"/>
    </source>
</evidence>
<dbReference type="PANTHER" id="PTHR11352">
    <property type="entry name" value="PROLIFERATING CELL NUCLEAR ANTIGEN"/>
    <property type="match status" value="1"/>
</dbReference>
<dbReference type="EMBL" id="JAATIQ010000507">
    <property type="protein sequence ID" value="KAF4353380.1"/>
    <property type="molecule type" value="Genomic_DNA"/>
</dbReference>
<evidence type="ECO:0000313" key="5">
    <source>
        <dbReference type="Proteomes" id="UP000525078"/>
    </source>
</evidence>
<dbReference type="PANTHER" id="PTHR11352:SF0">
    <property type="entry name" value="PROLIFERATING CELL NUCLEAR ANTIGEN"/>
    <property type="match status" value="1"/>
</dbReference>
<dbReference type="GO" id="GO:0019985">
    <property type="term" value="P:translesion synthesis"/>
    <property type="evidence" value="ECO:0007669"/>
    <property type="project" value="TreeGrafter"/>
</dbReference>
<accession>A0A7J6E681</accession>
<dbReference type="Pfam" id="PF00705">
    <property type="entry name" value="PCNA_N"/>
    <property type="match status" value="1"/>
</dbReference>
<evidence type="ECO:0000313" key="3">
    <source>
        <dbReference type="EMBL" id="KAF4353380.1"/>
    </source>
</evidence>
<feature type="domain" description="Proliferating cell nuclear antigen PCNA N-terminal" evidence="2">
    <location>
        <begin position="1"/>
        <end position="31"/>
    </location>
</feature>
<dbReference type="Proteomes" id="UP000583929">
    <property type="component" value="Unassembled WGS sequence"/>
</dbReference>
<evidence type="ECO:0000313" key="4">
    <source>
        <dbReference type="EMBL" id="KAF4363406.1"/>
    </source>
</evidence>
<dbReference type="GO" id="GO:0006272">
    <property type="term" value="P:leading strand elongation"/>
    <property type="evidence" value="ECO:0007669"/>
    <property type="project" value="TreeGrafter"/>
</dbReference>
<sequence length="86" mass="9673">MLELRLVQGLLLKKLVVVLKDLVTDANFDCLAIGSEGFEHYWCDRNLSMGMNFNNSVEALLQSKAYSIISHVAHPIAQQILDEANR</sequence>
<dbReference type="Gene3D" id="3.10.150.10">
    <property type="entry name" value="DNA Polymerase III, subunit A, domain 2"/>
    <property type="match status" value="2"/>
</dbReference>
<dbReference type="InterPro" id="IPR046938">
    <property type="entry name" value="DNA_clamp_sf"/>
</dbReference>
<dbReference type="GO" id="GO:0030337">
    <property type="term" value="F:DNA polymerase processivity factor activity"/>
    <property type="evidence" value="ECO:0007669"/>
    <property type="project" value="InterPro"/>
</dbReference>
<dbReference type="GO" id="GO:0043626">
    <property type="term" value="C:PCNA complex"/>
    <property type="evidence" value="ECO:0007669"/>
    <property type="project" value="TreeGrafter"/>
</dbReference>
<dbReference type="InterPro" id="IPR022648">
    <property type="entry name" value="Pr_cel_nuc_antig_N"/>
</dbReference>
<dbReference type="EMBL" id="JAATIP010000175">
    <property type="protein sequence ID" value="KAF4363406.1"/>
    <property type="molecule type" value="Genomic_DNA"/>
</dbReference>
<keyword evidence="6" id="KW-1185">Reference proteome</keyword>
<protein>
    <recommendedName>
        <fullName evidence="2">Proliferating cell nuclear antigen PCNA N-terminal domain-containing protein</fullName>
    </recommendedName>
</protein>
<dbReference type="AlphaFoldDB" id="A0A7J6E681"/>
<dbReference type="GO" id="GO:0006298">
    <property type="term" value="P:mismatch repair"/>
    <property type="evidence" value="ECO:0007669"/>
    <property type="project" value="TreeGrafter"/>
</dbReference>
<reference evidence="5 6" key="1">
    <citation type="journal article" date="2020" name="bioRxiv">
        <title>Sequence and annotation of 42 cannabis genomes reveals extensive copy number variation in cannabinoid synthesis and pathogen resistance genes.</title>
        <authorList>
            <person name="Mckernan K.J."/>
            <person name="Helbert Y."/>
            <person name="Kane L.T."/>
            <person name="Ebling H."/>
            <person name="Zhang L."/>
            <person name="Liu B."/>
            <person name="Eaton Z."/>
            <person name="Mclaughlin S."/>
            <person name="Kingan S."/>
            <person name="Baybayan P."/>
            <person name="Concepcion G."/>
            <person name="Jordan M."/>
            <person name="Riva A."/>
            <person name="Barbazuk W."/>
            <person name="Harkins T."/>
        </authorList>
    </citation>
    <scope>NUCLEOTIDE SEQUENCE [LARGE SCALE GENOMIC DNA]</scope>
    <source>
        <strain evidence="5 6">cv. Jamaican Lion 4</strain>
        <strain evidence="3">Father</strain>
        <strain evidence="4">Mother</strain>
        <tissue evidence="3">Leaf</tissue>
    </source>
</reference>
<proteinExistence type="predicted"/>
<keyword evidence="1" id="KW-0238">DNA-binding</keyword>
<gene>
    <name evidence="4" type="ORF">F8388_016534</name>
    <name evidence="3" type="ORF">G4B88_018800</name>
</gene>
<comment type="caution">
    <text evidence="3">The sequence shown here is derived from an EMBL/GenBank/DDBJ whole genome shotgun (WGS) entry which is preliminary data.</text>
</comment>
<dbReference type="GO" id="GO:0006275">
    <property type="term" value="P:regulation of DNA replication"/>
    <property type="evidence" value="ECO:0007669"/>
    <property type="project" value="InterPro"/>
</dbReference>